<keyword evidence="5" id="KW-0472">Membrane</keyword>
<evidence type="ECO:0000256" key="6">
    <source>
        <dbReference type="ARBA" id="ARBA00023180"/>
    </source>
</evidence>
<dbReference type="OrthoDB" id="5985073at2759"/>
<dbReference type="GO" id="GO:0005886">
    <property type="term" value="C:plasma membrane"/>
    <property type="evidence" value="ECO:0007669"/>
    <property type="project" value="TreeGrafter"/>
</dbReference>
<proteinExistence type="predicted"/>
<evidence type="ECO:0000313" key="11">
    <source>
        <dbReference type="Proteomes" id="UP000319160"/>
    </source>
</evidence>
<evidence type="ECO:0000256" key="4">
    <source>
        <dbReference type="ARBA" id="ARBA00022989"/>
    </source>
</evidence>
<keyword evidence="6" id="KW-0325">Glycoprotein</keyword>
<dbReference type="STRING" id="2512241.A0A553I991"/>
<accession>A0A553I991</accession>
<gene>
    <name evidence="10" type="ORF">FHL15_002424</name>
</gene>
<evidence type="ECO:0000256" key="3">
    <source>
        <dbReference type="ARBA" id="ARBA00022729"/>
    </source>
</evidence>
<dbReference type="Pfam" id="PF01822">
    <property type="entry name" value="WSC"/>
    <property type="match status" value="1"/>
</dbReference>
<dbReference type="InterPro" id="IPR051836">
    <property type="entry name" value="Kremen_rcpt"/>
</dbReference>
<evidence type="ECO:0000256" key="7">
    <source>
        <dbReference type="SAM" id="MobiDB-lite"/>
    </source>
</evidence>
<dbReference type="PANTHER" id="PTHR24269">
    <property type="entry name" value="KREMEN PROTEIN"/>
    <property type="match status" value="1"/>
</dbReference>
<feature type="compositionally biased region" description="Low complexity" evidence="7">
    <location>
        <begin position="29"/>
        <end position="51"/>
    </location>
</feature>
<feature type="domain" description="WSC" evidence="9">
    <location>
        <begin position="64"/>
        <end position="172"/>
    </location>
</feature>
<evidence type="ECO:0000256" key="2">
    <source>
        <dbReference type="ARBA" id="ARBA00022692"/>
    </source>
</evidence>
<dbReference type="PANTHER" id="PTHR24269:SF16">
    <property type="entry name" value="PROTEIN SLG1"/>
    <property type="match status" value="1"/>
</dbReference>
<organism evidence="10 11">
    <name type="scientific">Xylaria flabelliformis</name>
    <dbReference type="NCBI Taxonomy" id="2512241"/>
    <lineage>
        <taxon>Eukaryota</taxon>
        <taxon>Fungi</taxon>
        <taxon>Dikarya</taxon>
        <taxon>Ascomycota</taxon>
        <taxon>Pezizomycotina</taxon>
        <taxon>Sordariomycetes</taxon>
        <taxon>Xylariomycetidae</taxon>
        <taxon>Xylariales</taxon>
        <taxon>Xylariaceae</taxon>
        <taxon>Xylaria</taxon>
    </lineage>
</organism>
<comment type="subcellular location">
    <subcellularLocation>
        <location evidence="1">Membrane</location>
        <topology evidence="1">Single-pass membrane protein</topology>
    </subcellularLocation>
</comment>
<name>A0A553I991_9PEZI</name>
<comment type="caution">
    <text evidence="10">The sequence shown here is derived from an EMBL/GenBank/DDBJ whole genome shotgun (WGS) entry which is preliminary data.</text>
</comment>
<keyword evidence="11" id="KW-1185">Reference proteome</keyword>
<dbReference type="Proteomes" id="UP000319160">
    <property type="component" value="Unassembled WGS sequence"/>
</dbReference>
<keyword evidence="4" id="KW-1133">Transmembrane helix</keyword>
<evidence type="ECO:0000256" key="1">
    <source>
        <dbReference type="ARBA" id="ARBA00004167"/>
    </source>
</evidence>
<evidence type="ECO:0000259" key="9">
    <source>
        <dbReference type="PROSITE" id="PS51212"/>
    </source>
</evidence>
<dbReference type="InterPro" id="IPR002889">
    <property type="entry name" value="WSC_carb-bd"/>
</dbReference>
<feature type="region of interest" description="Disordered" evidence="7">
    <location>
        <begin position="29"/>
        <end position="54"/>
    </location>
</feature>
<protein>
    <recommendedName>
        <fullName evidence="9">WSC domain-containing protein</fullName>
    </recommendedName>
</protein>
<dbReference type="SMART" id="SM00321">
    <property type="entry name" value="WSC"/>
    <property type="match status" value="1"/>
</dbReference>
<feature type="chain" id="PRO_5021812232" description="WSC domain-containing protein" evidence="8">
    <location>
        <begin position="28"/>
        <end position="208"/>
    </location>
</feature>
<keyword evidence="3 8" id="KW-0732">Signal</keyword>
<evidence type="ECO:0000256" key="5">
    <source>
        <dbReference type="ARBA" id="ARBA00023136"/>
    </source>
</evidence>
<reference evidence="11" key="1">
    <citation type="submission" date="2019-06" db="EMBL/GenBank/DDBJ databases">
        <title>Draft genome sequence of the griseofulvin-producing fungus Xylaria cubensis strain G536.</title>
        <authorList>
            <person name="Mead M.E."/>
            <person name="Raja H.A."/>
            <person name="Steenwyk J.L."/>
            <person name="Knowles S.L."/>
            <person name="Oberlies N.H."/>
            <person name="Rokas A."/>
        </authorList>
    </citation>
    <scope>NUCLEOTIDE SEQUENCE [LARGE SCALE GENOMIC DNA]</scope>
    <source>
        <strain evidence="11">G536</strain>
    </source>
</reference>
<dbReference type="PROSITE" id="PS51212">
    <property type="entry name" value="WSC"/>
    <property type="match status" value="1"/>
</dbReference>
<sequence length="208" mass="21881">MLRKTPPFTLTLLSLLTLTSIIPYTTALSSSNNTSSTSTPTNSSAPSATPSKPALKIGDSSGSIYTYAGCWNESAGLPGTTGLRALDGPNEVLEGQMTVEMCLAFCMRGDTQQNHRAPYRLAGLEYARECWCGDVLNSLAVRLEDAACDLPCDGANTTACGGTLKLSLYNATTTSSLTDDKSGAAEWRREGAWGGMLVGMTVLVLGLH</sequence>
<evidence type="ECO:0000313" key="10">
    <source>
        <dbReference type="EMBL" id="TRX96758.1"/>
    </source>
</evidence>
<feature type="signal peptide" evidence="8">
    <location>
        <begin position="1"/>
        <end position="27"/>
    </location>
</feature>
<evidence type="ECO:0000256" key="8">
    <source>
        <dbReference type="SAM" id="SignalP"/>
    </source>
</evidence>
<dbReference type="AlphaFoldDB" id="A0A553I991"/>
<keyword evidence="2" id="KW-0812">Transmembrane</keyword>
<dbReference type="EMBL" id="VFLP01000009">
    <property type="protein sequence ID" value="TRX96758.1"/>
    <property type="molecule type" value="Genomic_DNA"/>
</dbReference>